<evidence type="ECO:0000313" key="1">
    <source>
        <dbReference type="EMBL" id="KAH8007347.1"/>
    </source>
</evidence>
<keyword evidence="2" id="KW-1185">Reference proteome</keyword>
<protein>
    <submittedName>
        <fullName evidence="1">Uncharacterized protein</fullName>
    </submittedName>
</protein>
<organism evidence="1 2">
    <name type="scientific">Sphaerodactylus townsendi</name>
    <dbReference type="NCBI Taxonomy" id="933632"/>
    <lineage>
        <taxon>Eukaryota</taxon>
        <taxon>Metazoa</taxon>
        <taxon>Chordata</taxon>
        <taxon>Craniata</taxon>
        <taxon>Vertebrata</taxon>
        <taxon>Euteleostomi</taxon>
        <taxon>Lepidosauria</taxon>
        <taxon>Squamata</taxon>
        <taxon>Bifurcata</taxon>
        <taxon>Gekkota</taxon>
        <taxon>Sphaerodactylidae</taxon>
        <taxon>Sphaerodactylus</taxon>
    </lineage>
</organism>
<name>A0ACB8FQ02_9SAUR</name>
<comment type="caution">
    <text evidence="1">The sequence shown here is derived from an EMBL/GenBank/DDBJ whole genome shotgun (WGS) entry which is preliminary data.</text>
</comment>
<dbReference type="EMBL" id="CM037619">
    <property type="protein sequence ID" value="KAH8007347.1"/>
    <property type="molecule type" value="Genomic_DNA"/>
</dbReference>
<evidence type="ECO:0000313" key="2">
    <source>
        <dbReference type="Proteomes" id="UP000827872"/>
    </source>
</evidence>
<gene>
    <name evidence="1" type="ORF">K3G42_020564</name>
</gene>
<proteinExistence type="predicted"/>
<dbReference type="Proteomes" id="UP000827872">
    <property type="component" value="Linkage Group LG06"/>
</dbReference>
<sequence>MLSVHAVELSDPRQQACPVPLLTEALPSSEFINSYSTGITNKISNPFSAVQATEICFLLLTSHALHIYNLEKNGSPSYMSAFNLIQSLSLCKVVFSSANILAAFFSFSSFSSKYRMPSVCN</sequence>
<accession>A0ACB8FQ02</accession>
<reference evidence="1" key="1">
    <citation type="submission" date="2021-08" db="EMBL/GenBank/DDBJ databases">
        <title>The first chromosome-level gecko genome reveals the dynamic sex chromosomes of Neotropical dwarf geckos (Sphaerodactylidae: Sphaerodactylus).</title>
        <authorList>
            <person name="Pinto B.J."/>
            <person name="Keating S.E."/>
            <person name="Gamble T."/>
        </authorList>
    </citation>
    <scope>NUCLEOTIDE SEQUENCE</scope>
    <source>
        <strain evidence="1">TG3544</strain>
    </source>
</reference>